<evidence type="ECO:0000313" key="2">
    <source>
        <dbReference type="EMBL" id="QOL81785.1"/>
    </source>
</evidence>
<sequence length="211" mass="23477">MAQLTAMDFRSDALSPTARALALLIVISAAVSLSFEYMSSQLDHPDEQALQVLWRLARYFTILTNTLVLISFFAVVTLRRKLGALWMGGLAVWITVTGAVYHLLLASLHQGISFYADFGLHTLTPVLAMLWWLVFAQKSGLGLGAAILWLFWPGLYILYALWRGSLDGTYPYFFLDPAQVGWDGVAIWSAMLGLGFLVLGLIYGWIGRVLR</sequence>
<dbReference type="AlphaFoldDB" id="A0A7L9WN03"/>
<dbReference type="Proteomes" id="UP000594118">
    <property type="component" value="Chromosome"/>
</dbReference>
<feature type="transmembrane region" description="Helical" evidence="1">
    <location>
        <begin position="85"/>
        <end position="106"/>
    </location>
</feature>
<dbReference type="InterPro" id="IPR049713">
    <property type="entry name" value="Pr6Pr-like"/>
</dbReference>
<feature type="transmembrane region" description="Helical" evidence="1">
    <location>
        <begin position="112"/>
        <end position="134"/>
    </location>
</feature>
<dbReference type="NCBIfam" id="NF038065">
    <property type="entry name" value="Pr6Pr"/>
    <property type="match status" value="1"/>
</dbReference>
<evidence type="ECO:0000256" key="1">
    <source>
        <dbReference type="SAM" id="Phobius"/>
    </source>
</evidence>
<reference evidence="2 3" key="1">
    <citation type="submission" date="2019-10" db="EMBL/GenBank/DDBJ databases">
        <title>Pseudopuniceibacterium sp. HQ09 islated from Antarctica.</title>
        <authorList>
            <person name="Liao L."/>
            <person name="Su S."/>
            <person name="Chen B."/>
            <person name="Yu Y."/>
        </authorList>
    </citation>
    <scope>NUCLEOTIDE SEQUENCE [LARGE SCALE GENOMIC DNA]</scope>
    <source>
        <strain evidence="2 3">HQ09</strain>
    </source>
</reference>
<accession>A0A7L9WN03</accession>
<evidence type="ECO:0000313" key="3">
    <source>
        <dbReference type="Proteomes" id="UP000594118"/>
    </source>
</evidence>
<organism evidence="2 3">
    <name type="scientific">Pseudooceanicola spongiae</name>
    <dbReference type="NCBI Taxonomy" id="2613965"/>
    <lineage>
        <taxon>Bacteria</taxon>
        <taxon>Pseudomonadati</taxon>
        <taxon>Pseudomonadota</taxon>
        <taxon>Alphaproteobacteria</taxon>
        <taxon>Rhodobacterales</taxon>
        <taxon>Paracoccaceae</taxon>
        <taxon>Pseudooceanicola</taxon>
    </lineage>
</organism>
<proteinExistence type="predicted"/>
<gene>
    <name evidence="2" type="ORF">F3W81_13705</name>
</gene>
<feature type="transmembrane region" description="Helical" evidence="1">
    <location>
        <begin position="20"/>
        <end position="39"/>
    </location>
</feature>
<dbReference type="RefSeq" id="WP_193079701.1">
    <property type="nucleotide sequence ID" value="NZ_CP045201.1"/>
</dbReference>
<keyword evidence="1" id="KW-0812">Transmembrane</keyword>
<dbReference type="KEGG" id="pshq:F3W81_13705"/>
<name>A0A7L9WN03_9RHOB</name>
<keyword evidence="1" id="KW-1133">Transmembrane helix</keyword>
<dbReference type="EMBL" id="CP045201">
    <property type="protein sequence ID" value="QOL81785.1"/>
    <property type="molecule type" value="Genomic_DNA"/>
</dbReference>
<feature type="transmembrane region" description="Helical" evidence="1">
    <location>
        <begin position="185"/>
        <end position="206"/>
    </location>
</feature>
<evidence type="ECO:0008006" key="4">
    <source>
        <dbReference type="Google" id="ProtNLM"/>
    </source>
</evidence>
<feature type="transmembrane region" description="Helical" evidence="1">
    <location>
        <begin position="59"/>
        <end position="78"/>
    </location>
</feature>
<protein>
    <recommendedName>
        <fullName evidence="4">FAR-17a/AIG1-like protein</fullName>
    </recommendedName>
</protein>
<keyword evidence="1" id="KW-0472">Membrane</keyword>
<feature type="transmembrane region" description="Helical" evidence="1">
    <location>
        <begin position="141"/>
        <end position="162"/>
    </location>
</feature>
<keyword evidence="3" id="KW-1185">Reference proteome</keyword>